<proteinExistence type="predicted"/>
<comment type="caution">
    <text evidence="1">The sequence shown here is derived from an EMBL/GenBank/DDBJ whole genome shotgun (WGS) entry which is preliminary data.</text>
</comment>
<dbReference type="Gene3D" id="1.20.5.300">
    <property type="match status" value="1"/>
</dbReference>
<dbReference type="PANTHER" id="PTHR36508">
    <property type="entry name" value="PROTEIN SLYX"/>
    <property type="match status" value="1"/>
</dbReference>
<dbReference type="PANTHER" id="PTHR36508:SF1">
    <property type="entry name" value="PROTEIN SLYX"/>
    <property type="match status" value="1"/>
</dbReference>
<evidence type="ECO:0000313" key="1">
    <source>
        <dbReference type="EMBL" id="KKK76356.1"/>
    </source>
</evidence>
<organism evidence="1">
    <name type="scientific">marine sediment metagenome</name>
    <dbReference type="NCBI Taxonomy" id="412755"/>
    <lineage>
        <taxon>unclassified sequences</taxon>
        <taxon>metagenomes</taxon>
        <taxon>ecological metagenomes</taxon>
    </lineage>
</organism>
<dbReference type="AlphaFoldDB" id="A0A0F9AVW4"/>
<evidence type="ECO:0008006" key="2">
    <source>
        <dbReference type="Google" id="ProtNLM"/>
    </source>
</evidence>
<gene>
    <name evidence="1" type="ORF">LCGC14_2864490</name>
</gene>
<name>A0A0F9AVW4_9ZZZZ</name>
<sequence length="68" mass="7971">MDNDRLVEVETKLVYQEDTIQQLNDVICRQQNQIDALLLKYELLVTRVKELDSDLPEGDGVDERPPHY</sequence>
<accession>A0A0F9AVW4</accession>
<protein>
    <recommendedName>
        <fullName evidence="2">SlyX protein</fullName>
    </recommendedName>
</protein>
<reference evidence="1" key="1">
    <citation type="journal article" date="2015" name="Nature">
        <title>Complex archaea that bridge the gap between prokaryotes and eukaryotes.</title>
        <authorList>
            <person name="Spang A."/>
            <person name="Saw J.H."/>
            <person name="Jorgensen S.L."/>
            <person name="Zaremba-Niedzwiedzka K."/>
            <person name="Martijn J."/>
            <person name="Lind A.E."/>
            <person name="van Eijk R."/>
            <person name="Schleper C."/>
            <person name="Guy L."/>
            <person name="Ettema T.J."/>
        </authorList>
    </citation>
    <scope>NUCLEOTIDE SEQUENCE</scope>
</reference>
<dbReference type="Pfam" id="PF04102">
    <property type="entry name" value="SlyX"/>
    <property type="match status" value="1"/>
</dbReference>
<dbReference type="EMBL" id="LAZR01055442">
    <property type="protein sequence ID" value="KKK76356.1"/>
    <property type="molecule type" value="Genomic_DNA"/>
</dbReference>
<dbReference type="InterPro" id="IPR007236">
    <property type="entry name" value="SlyX"/>
</dbReference>